<feature type="transmembrane region" description="Helical" evidence="10">
    <location>
        <begin position="388"/>
        <end position="408"/>
    </location>
</feature>
<evidence type="ECO:0000256" key="11">
    <source>
        <dbReference type="SAM" id="SignalP"/>
    </source>
</evidence>
<dbReference type="NCBIfam" id="TIGR00836">
    <property type="entry name" value="amt"/>
    <property type="match status" value="1"/>
</dbReference>
<feature type="transmembrane region" description="Helical" evidence="10">
    <location>
        <begin position="73"/>
        <end position="95"/>
    </location>
</feature>
<keyword evidence="3 10" id="KW-0813">Transport</keyword>
<reference evidence="13 14" key="2">
    <citation type="journal article" date="2012" name="J. Bacteriol.">
        <title>Genome Sequences of Burkholderia sp. Strains CCGE1002 and H160, Isolated from Legume Nodules in Mexico and Brazil.</title>
        <authorList>
            <person name="Ormeno-Orrillo E."/>
            <person name="Rogel M.A."/>
            <person name="Chueire L.M."/>
            <person name="Tiedje J.M."/>
            <person name="Martinez-Romero E."/>
            <person name="Hungria M."/>
        </authorList>
    </citation>
    <scope>NUCLEOTIDE SEQUENCE [LARGE SCALE GENOMIC DNA]</scope>
    <source>
        <strain evidence="13 14">CCGE1002</strain>
    </source>
</reference>
<dbReference type="PANTHER" id="PTHR43029:SF10">
    <property type="entry name" value="AMMONIUM TRANSPORTER MEP2"/>
    <property type="match status" value="1"/>
</dbReference>
<dbReference type="FunFam" id="1.10.3430.10:FF:000007">
    <property type="entry name" value="Ammonium transporter"/>
    <property type="match status" value="1"/>
</dbReference>
<feature type="transmembrane region" description="Helical" evidence="10">
    <location>
        <begin position="107"/>
        <end position="129"/>
    </location>
</feature>
<evidence type="ECO:0000256" key="3">
    <source>
        <dbReference type="ARBA" id="ARBA00022448"/>
    </source>
</evidence>
<feature type="transmembrane region" description="Helical" evidence="10">
    <location>
        <begin position="356"/>
        <end position="376"/>
    </location>
</feature>
<keyword evidence="6 10" id="KW-1133">Transmembrane helix</keyword>
<name>D5WMQ7_PARAM</name>
<organism evidence="13 14">
    <name type="scientific">Paraburkholderia atlantica</name>
    <dbReference type="NCBI Taxonomy" id="2654982"/>
    <lineage>
        <taxon>Bacteria</taxon>
        <taxon>Pseudomonadati</taxon>
        <taxon>Pseudomonadota</taxon>
        <taxon>Betaproteobacteria</taxon>
        <taxon>Burkholderiales</taxon>
        <taxon>Burkholderiaceae</taxon>
        <taxon>Paraburkholderia</taxon>
    </lineage>
</organism>
<dbReference type="GO" id="GO:0008519">
    <property type="term" value="F:ammonium channel activity"/>
    <property type="evidence" value="ECO:0007669"/>
    <property type="project" value="InterPro"/>
</dbReference>
<dbReference type="AlphaFoldDB" id="D5WMQ7"/>
<evidence type="ECO:0000256" key="6">
    <source>
        <dbReference type="ARBA" id="ARBA00022989"/>
    </source>
</evidence>
<dbReference type="PANTHER" id="PTHR43029">
    <property type="entry name" value="AMMONIUM TRANSPORTER MEP2"/>
    <property type="match status" value="1"/>
</dbReference>
<dbReference type="HOGENOM" id="CLU_000445_33_0_4"/>
<protein>
    <recommendedName>
        <fullName evidence="9 10">Ammonium transporter</fullName>
    </recommendedName>
</protein>
<keyword evidence="5 10" id="KW-0812">Transmembrane</keyword>
<evidence type="ECO:0000256" key="1">
    <source>
        <dbReference type="ARBA" id="ARBA00004651"/>
    </source>
</evidence>
<sequence length="470" mass="48439">MRKLLMTLLMAGSLLAGGLSPAFAQDASAPAAASVPVAQASTAPAADAAASAPAAPTAPFSVDSSKINSGDTAWMLTSTALVLFMTIPGLALFYGGMVRKKNVLATLMQSFAITCLVTIVWTVVGYSIAFTPGNSFIGGFSRVFMTGMNYIKGDKATTLTVSHLAPTIPETVYFVYQMTFAIITPALITGAFADRMKFSAMLVFMTLWSILVYSPIAHMVWEPSGWLATAGILDFAGGTVVHINAGIAGLVCCLVLGKRVGYGKEAMAPHNLTLTLIGGAMLWVGWFGFNAGSAVAADGRAGFAMFATQVATAAAALAWMFAEWAAKGKPSVLGIVSGAVAGLVAVTPASGFVGTLGALVIGIVAGVLCFWSATWLKHKLGYDDSLDAFGVHCVGGIVGAILTGVFAVKDIGGADGDVLLQLKGVATTLIYSGVVSFVLLKAIDAVMGLRVAEEEEREGLDLVLHGEAVE</sequence>
<dbReference type="InterPro" id="IPR024041">
    <property type="entry name" value="NH4_transpt_AmtB-like_dom"/>
</dbReference>
<evidence type="ECO:0000256" key="7">
    <source>
        <dbReference type="ARBA" id="ARBA00023136"/>
    </source>
</evidence>
<keyword evidence="4" id="KW-1003">Cell membrane</keyword>
<evidence type="ECO:0000256" key="9">
    <source>
        <dbReference type="ARBA" id="ARBA00050025"/>
    </source>
</evidence>
<feature type="transmembrane region" description="Helical" evidence="10">
    <location>
        <begin position="420"/>
        <end position="440"/>
    </location>
</feature>
<dbReference type="Gene3D" id="1.10.3430.10">
    <property type="entry name" value="Ammonium transporter AmtB like domains"/>
    <property type="match status" value="1"/>
</dbReference>
<keyword evidence="7 10" id="KW-0472">Membrane</keyword>
<gene>
    <name evidence="13" type="ordered locus">BC1002_6664</name>
</gene>
<dbReference type="GeneID" id="301097719"/>
<dbReference type="EMBL" id="CP002015">
    <property type="protein sequence ID" value="ADG20503.1"/>
    <property type="molecule type" value="Genomic_DNA"/>
</dbReference>
<dbReference type="eggNOG" id="COG0004">
    <property type="taxonomic scope" value="Bacteria"/>
</dbReference>
<evidence type="ECO:0000256" key="5">
    <source>
        <dbReference type="ARBA" id="ARBA00022692"/>
    </source>
</evidence>
<feature type="signal peptide" evidence="11">
    <location>
        <begin position="1"/>
        <end position="24"/>
    </location>
</feature>
<comment type="similarity">
    <text evidence="2 10">Belongs to the ammonia transporter channel (TC 1.A.11.2) family.</text>
</comment>
<evidence type="ECO:0000313" key="13">
    <source>
        <dbReference type="EMBL" id="ADG20503.1"/>
    </source>
</evidence>
<dbReference type="GO" id="GO:0005886">
    <property type="term" value="C:plasma membrane"/>
    <property type="evidence" value="ECO:0007669"/>
    <property type="project" value="UniProtKB-SubCell"/>
</dbReference>
<keyword evidence="8 10" id="KW-0924">Ammonia transport</keyword>
<accession>D5WMQ7</accession>
<dbReference type="InterPro" id="IPR029020">
    <property type="entry name" value="Ammonium/urea_transptr"/>
</dbReference>
<dbReference type="PROSITE" id="PS01219">
    <property type="entry name" value="AMMONIUM_TRANSP"/>
    <property type="match status" value="1"/>
</dbReference>
<feature type="chain" id="PRO_5003079383" description="Ammonium transporter" evidence="11">
    <location>
        <begin position="25"/>
        <end position="470"/>
    </location>
</feature>
<feature type="transmembrane region" description="Helical" evidence="10">
    <location>
        <begin position="332"/>
        <end position="350"/>
    </location>
</feature>
<dbReference type="STRING" id="640511.BC1002_6664"/>
<feature type="transmembrane region" description="Helical" evidence="10">
    <location>
        <begin position="173"/>
        <end position="193"/>
    </location>
</feature>
<dbReference type="Proteomes" id="UP000002190">
    <property type="component" value="Chromosome 3"/>
</dbReference>
<dbReference type="InterPro" id="IPR018047">
    <property type="entry name" value="Ammonium_transpt_CS"/>
</dbReference>
<comment type="subcellular location">
    <subcellularLocation>
        <location evidence="1 10">Cell membrane</location>
        <topology evidence="1 10">Multi-pass membrane protein</topology>
    </subcellularLocation>
</comment>
<feature type="transmembrane region" description="Helical" evidence="10">
    <location>
        <begin position="268"/>
        <end position="289"/>
    </location>
</feature>
<evidence type="ECO:0000313" key="14">
    <source>
        <dbReference type="Proteomes" id="UP000002190"/>
    </source>
</evidence>
<dbReference type="InterPro" id="IPR001905">
    <property type="entry name" value="Ammonium_transpt"/>
</dbReference>
<evidence type="ECO:0000256" key="10">
    <source>
        <dbReference type="RuleBase" id="RU362002"/>
    </source>
</evidence>
<dbReference type="Pfam" id="PF00909">
    <property type="entry name" value="Ammonium_transp"/>
    <property type="match status" value="1"/>
</dbReference>
<evidence type="ECO:0000256" key="4">
    <source>
        <dbReference type="ARBA" id="ARBA00022475"/>
    </source>
</evidence>
<keyword evidence="11" id="KW-0732">Signal</keyword>
<feature type="transmembrane region" description="Helical" evidence="10">
    <location>
        <begin position="227"/>
        <end position="256"/>
    </location>
</feature>
<evidence type="ECO:0000256" key="8">
    <source>
        <dbReference type="ARBA" id="ARBA00023177"/>
    </source>
</evidence>
<feature type="transmembrane region" description="Helical" evidence="10">
    <location>
        <begin position="200"/>
        <end position="221"/>
    </location>
</feature>
<evidence type="ECO:0000256" key="2">
    <source>
        <dbReference type="ARBA" id="ARBA00005887"/>
    </source>
</evidence>
<evidence type="ECO:0000259" key="12">
    <source>
        <dbReference type="Pfam" id="PF00909"/>
    </source>
</evidence>
<dbReference type="RefSeq" id="WP_013094290.1">
    <property type="nucleotide sequence ID" value="NC_014119.1"/>
</dbReference>
<proteinExistence type="inferred from homology"/>
<reference evidence="14" key="1">
    <citation type="submission" date="2010-04" db="EMBL/GenBank/DDBJ databases">
        <title>Complete sequence of chromosome 3 of Burkholderia sp. CCGE1002.</title>
        <authorList>
            <consortium name="US DOE Joint Genome Institute"/>
            <person name="Lucas S."/>
            <person name="Copeland A."/>
            <person name="Lapidus A."/>
            <person name="Cheng J.-F."/>
            <person name="Bruce D."/>
            <person name="Goodwin L."/>
            <person name="Pitluck S."/>
            <person name="Chertkov O."/>
            <person name="Detter J.C."/>
            <person name="Han C."/>
            <person name="Tapia R."/>
            <person name="Land M."/>
            <person name="Hauser L."/>
            <person name="Kyrpides N."/>
            <person name="Ovchinnikova G."/>
            <person name="Martinez-Romero E."/>
            <person name="Hernandez M.A.R."/>
            <person name="Tiedje J.M."/>
            <person name="Woyke T."/>
        </authorList>
    </citation>
    <scope>NUCLEOTIDE SEQUENCE [LARGE SCALE GENOMIC DNA]</scope>
    <source>
        <strain evidence="14">CCGE1002</strain>
    </source>
</reference>
<dbReference type="SUPFAM" id="SSF111352">
    <property type="entry name" value="Ammonium transporter"/>
    <property type="match status" value="1"/>
</dbReference>
<feature type="transmembrane region" description="Helical" evidence="10">
    <location>
        <begin position="301"/>
        <end position="320"/>
    </location>
</feature>
<feature type="domain" description="Ammonium transporter AmtB-like" evidence="12">
    <location>
        <begin position="73"/>
        <end position="468"/>
    </location>
</feature>
<dbReference type="KEGG" id="bge:BC1002_6664"/>